<evidence type="ECO:0000256" key="8">
    <source>
        <dbReference type="SAM" id="SignalP"/>
    </source>
</evidence>
<keyword evidence="8" id="KW-0732">Signal</keyword>
<dbReference type="SUPFAM" id="SSF56935">
    <property type="entry name" value="Porins"/>
    <property type="match status" value="1"/>
</dbReference>
<dbReference type="InterPro" id="IPR008969">
    <property type="entry name" value="CarboxyPept-like_regulatory"/>
</dbReference>
<dbReference type="InterPro" id="IPR037066">
    <property type="entry name" value="Plug_dom_sf"/>
</dbReference>
<evidence type="ECO:0000256" key="6">
    <source>
        <dbReference type="ARBA" id="ARBA00023237"/>
    </source>
</evidence>
<dbReference type="InterPro" id="IPR036942">
    <property type="entry name" value="Beta-barrel_TonB_sf"/>
</dbReference>
<evidence type="ECO:0000313" key="10">
    <source>
        <dbReference type="EMBL" id="MBS2210897.1"/>
    </source>
</evidence>
<sequence length="1035" mass="113040">MRRLALIASLILFVGLNAMFAQTTTITGLVTDSESGEPMPGVSVVVRGTTIGTVTNVDGNYTLSVPDDATNLLFSFVGMKTQDVVIGGRTTINVVLESEAIGVDEVIVTALGISREKKALGYAVQDVKGDEITKAKETNVVNTLQGKISGAQITNTSGAVGASSRIVLRGVSSLDGNNQPLFVVDGVPIDNSNFGNTGTSGTNRGSGVQDINPDDVESMSVLKGPNAAALYGSRASNGVIVITTKSGKGTKGIGIDFNHSTTFETPLRLPDYQNKYGQGSAGQFEYVDGSGGGVNDGTDESWGPQLDVGLMIPQFDSPVDENGVREATPWVSHPDNIKDFFETGVTSTTSVGFRKGSENASFRIAYTNMNQDGMLNNTDYKKNTVSFNGQIDLTDKFKVSSSGQYIGVESDNMPGYGYDADNVMQQFVWFGRQVDLSKLKNYQNPDGSWYNWNYNYHNNPYATLNENLNTLQRERLIGNVMASYEFTPWLKAFVRSGIDYYSNWNTTRRAVGMQDYPNGFYNEQMTMHKETNTDFLVTANKKFDAFETSLSVGGNRMDYKRSWDYVEAPELAVPGVYNVRNSLVPQVADNAQYTKRINSLYFSGQVSYNSYLFLDFTGRNDWSSALPDGNNSYFYPSVTLSGILTDMLGMSSSTMNFAKLRLGWAKVGADTAPYRLYPTLAFGDGWNASTKLLNQAVPNQLPNAELKPAFTESIEVGGEFAFFNSRLRLDLTYYNNKSTDQIIATPISPASGYTSKVINAGRIDNKGVEISLGGTIIDSPSGLQWDMNVNWAKNTNEVVELAEGIDQYELGSYWSMKVMAIPGQKYGALFGYDFERNDDGEIIFRDGLPHQGDLKVLGNSTPDWTGGINNNFRYKGFDLSFLIDARWGGDMYSMTTTWGRYAGVLEETLIGREGGVVGKGVKELSDGTYVPNDVVVSAEDFNKNAYSNDIGVSSVFDASFVKLREVRLGYTFKKIGNTPIKDVNLSVVGRNLAILYTTVPHVDPESAFGNGNVQGLEFGQIPSAKSLGFSLSFKL</sequence>
<accession>A0ABS5K7K6</accession>
<keyword evidence="5 7" id="KW-0472">Membrane</keyword>
<comment type="similarity">
    <text evidence="7">Belongs to the TonB-dependent receptor family.</text>
</comment>
<dbReference type="InterPro" id="IPR012910">
    <property type="entry name" value="Plug_dom"/>
</dbReference>
<protein>
    <submittedName>
        <fullName evidence="10">SusC/RagA family TonB-linked outer membrane protein</fullName>
    </submittedName>
</protein>
<dbReference type="NCBIfam" id="TIGR04056">
    <property type="entry name" value="OMP_RagA_SusC"/>
    <property type="match status" value="1"/>
</dbReference>
<comment type="caution">
    <text evidence="10">The sequence shown here is derived from an EMBL/GenBank/DDBJ whole genome shotgun (WGS) entry which is preliminary data.</text>
</comment>
<keyword evidence="11" id="KW-1185">Reference proteome</keyword>
<keyword evidence="6 7" id="KW-0998">Cell outer membrane</keyword>
<keyword evidence="2 7" id="KW-0813">Transport</keyword>
<dbReference type="InterPro" id="IPR023996">
    <property type="entry name" value="TonB-dep_OMP_SusC/RagA"/>
</dbReference>
<evidence type="ECO:0000259" key="9">
    <source>
        <dbReference type="Pfam" id="PF07715"/>
    </source>
</evidence>
<dbReference type="RefSeq" id="WP_212226646.1">
    <property type="nucleotide sequence ID" value="NZ_JAGUCN010000004.1"/>
</dbReference>
<keyword evidence="3 7" id="KW-1134">Transmembrane beta strand</keyword>
<dbReference type="Pfam" id="PF13715">
    <property type="entry name" value="CarbopepD_reg_2"/>
    <property type="match status" value="1"/>
</dbReference>
<evidence type="ECO:0000256" key="2">
    <source>
        <dbReference type="ARBA" id="ARBA00022448"/>
    </source>
</evidence>
<comment type="subcellular location">
    <subcellularLocation>
        <location evidence="1 7">Cell outer membrane</location>
        <topology evidence="1 7">Multi-pass membrane protein</topology>
    </subcellularLocation>
</comment>
<evidence type="ECO:0000256" key="5">
    <source>
        <dbReference type="ARBA" id="ARBA00023136"/>
    </source>
</evidence>
<feature type="signal peptide" evidence="8">
    <location>
        <begin position="1"/>
        <end position="20"/>
    </location>
</feature>
<evidence type="ECO:0000256" key="4">
    <source>
        <dbReference type="ARBA" id="ARBA00022692"/>
    </source>
</evidence>
<dbReference type="Proteomes" id="UP000721861">
    <property type="component" value="Unassembled WGS sequence"/>
</dbReference>
<dbReference type="Gene3D" id="2.60.40.1120">
    <property type="entry name" value="Carboxypeptidase-like, regulatory domain"/>
    <property type="match status" value="1"/>
</dbReference>
<dbReference type="InterPro" id="IPR023997">
    <property type="entry name" value="TonB-dep_OMP_SusC/RagA_CS"/>
</dbReference>
<dbReference type="Gene3D" id="2.170.130.10">
    <property type="entry name" value="TonB-dependent receptor, plug domain"/>
    <property type="match status" value="1"/>
</dbReference>
<dbReference type="Gene3D" id="2.40.170.20">
    <property type="entry name" value="TonB-dependent receptor, beta-barrel domain"/>
    <property type="match status" value="1"/>
</dbReference>
<feature type="domain" description="TonB-dependent receptor plug" evidence="9">
    <location>
        <begin position="118"/>
        <end position="239"/>
    </location>
</feature>
<evidence type="ECO:0000256" key="3">
    <source>
        <dbReference type="ARBA" id="ARBA00022452"/>
    </source>
</evidence>
<proteinExistence type="inferred from homology"/>
<dbReference type="EMBL" id="JAGUCN010000004">
    <property type="protein sequence ID" value="MBS2210897.1"/>
    <property type="molecule type" value="Genomic_DNA"/>
</dbReference>
<dbReference type="NCBIfam" id="TIGR04057">
    <property type="entry name" value="SusC_RagA_signa"/>
    <property type="match status" value="1"/>
</dbReference>
<dbReference type="Pfam" id="PF07715">
    <property type="entry name" value="Plug"/>
    <property type="match status" value="1"/>
</dbReference>
<name>A0ABS5K7K6_9BACT</name>
<dbReference type="SUPFAM" id="SSF49464">
    <property type="entry name" value="Carboxypeptidase regulatory domain-like"/>
    <property type="match status" value="1"/>
</dbReference>
<evidence type="ECO:0000313" key="11">
    <source>
        <dbReference type="Proteomes" id="UP000721861"/>
    </source>
</evidence>
<evidence type="ECO:0000256" key="1">
    <source>
        <dbReference type="ARBA" id="ARBA00004571"/>
    </source>
</evidence>
<evidence type="ECO:0000256" key="7">
    <source>
        <dbReference type="PROSITE-ProRule" id="PRU01360"/>
    </source>
</evidence>
<gene>
    <name evidence="10" type="ORF">KEM09_05775</name>
</gene>
<feature type="chain" id="PRO_5046700249" evidence="8">
    <location>
        <begin position="21"/>
        <end position="1035"/>
    </location>
</feature>
<dbReference type="PROSITE" id="PS52016">
    <property type="entry name" value="TONB_DEPENDENT_REC_3"/>
    <property type="match status" value="1"/>
</dbReference>
<dbReference type="InterPro" id="IPR039426">
    <property type="entry name" value="TonB-dep_rcpt-like"/>
</dbReference>
<organism evidence="10 11">
    <name type="scientific">Carboxylicivirga mesophila</name>
    <dbReference type="NCBI Taxonomy" id="1166478"/>
    <lineage>
        <taxon>Bacteria</taxon>
        <taxon>Pseudomonadati</taxon>
        <taxon>Bacteroidota</taxon>
        <taxon>Bacteroidia</taxon>
        <taxon>Marinilabiliales</taxon>
        <taxon>Marinilabiliaceae</taxon>
        <taxon>Carboxylicivirga</taxon>
    </lineage>
</organism>
<keyword evidence="4 7" id="KW-0812">Transmembrane</keyword>
<reference evidence="10 11" key="1">
    <citation type="journal article" date="2014" name="Int. J. Syst. Evol. Microbiol.">
        <title>Carboxylicivirga gen. nov. in the family Marinilabiliaceae with two novel species, Carboxylicivirga mesophila sp. nov. and Carboxylicivirga taeanensis sp. nov., and reclassification of Cytophaga fermentans as Saccharicrinis fermentans gen. nov., comb. nov.</title>
        <authorList>
            <person name="Yang S.H."/>
            <person name="Seo H.S."/>
            <person name="Woo J.H."/>
            <person name="Oh H.M."/>
            <person name="Jang H."/>
            <person name="Lee J.H."/>
            <person name="Kim S.J."/>
            <person name="Kwon K.K."/>
        </authorList>
    </citation>
    <scope>NUCLEOTIDE SEQUENCE [LARGE SCALE GENOMIC DNA]</scope>
    <source>
        <strain evidence="10 11">JCM 18290</strain>
    </source>
</reference>